<dbReference type="HOGENOM" id="CLU_038493_1_1_1"/>
<dbReference type="EMBL" id="KE145358">
    <property type="protein sequence ID" value="EPE33279.1"/>
    <property type="molecule type" value="Genomic_DNA"/>
</dbReference>
<keyword evidence="2" id="KW-1133">Transmembrane helix</keyword>
<feature type="compositionally biased region" description="Basic and acidic residues" evidence="1">
    <location>
        <begin position="363"/>
        <end position="375"/>
    </location>
</feature>
<sequence>MDWARDNVGLSAKDLDNVFKYEEKSTVVVRMMTDTDKKPEVWSLREQHEWEDWASTECPRIDGQESGLVLILAKRAGEKSSPIVKRVNSDNWLAEIGEKPQGNTKIQRASTFSQLGEAVLVPELGLHAMKGKRGVRTLPFSKETFQLVAKRFHIHASIARAVSRADVPLFSSAEIQMNDSTGRNYPAIVYNCRTSNAWDLDLAFTSTYFPHCGLTFAVLFGCTLSVEGEVLRRLGSGLSATEASHPLLIPGILVELERSRHIHIVEATIDHLETKIFELNGSSKMQNVEESETEKRNEEKRSAWLDTTYLRNGLISWNTQLAKIAKHAEELTNIETGNVCSLRNLTRKDQQRKSFDSTSSNKGSEKWEDRISKDSENCPYVESELSDLLKDEKHGQHETESRISEPNMDFSTPLEQFARVGYKIHDRVQSIIDEYDDKIRDCTMRVDGMAMATQWAQGETNVEIAYSTSKDSSHMRSIALVTMIFLPGTFFATVFSMTFFNWSATDGQIVSSYFWIYIVVAVACTVLTVGVWWYFVTYRQSKHRQLDSAS</sequence>
<evidence type="ECO:0008006" key="5">
    <source>
        <dbReference type="Google" id="ProtNLM"/>
    </source>
</evidence>
<protein>
    <recommendedName>
        <fullName evidence="5">Magnesium transport protein CorA, transmembrane region</fullName>
    </recommendedName>
</protein>
<feature type="region of interest" description="Disordered" evidence="1">
    <location>
        <begin position="350"/>
        <end position="375"/>
    </location>
</feature>
<name>S3D859_GLAL2</name>
<keyword evidence="4" id="KW-1185">Reference proteome</keyword>
<dbReference type="Proteomes" id="UP000016922">
    <property type="component" value="Unassembled WGS sequence"/>
</dbReference>
<keyword evidence="2" id="KW-0472">Membrane</keyword>
<evidence type="ECO:0000313" key="4">
    <source>
        <dbReference type="Proteomes" id="UP000016922"/>
    </source>
</evidence>
<feature type="region of interest" description="Disordered" evidence="1">
    <location>
        <begin position="388"/>
        <end position="408"/>
    </location>
</feature>
<dbReference type="OMA" id="IRDCTMR"/>
<dbReference type="GeneID" id="19465345"/>
<evidence type="ECO:0000256" key="1">
    <source>
        <dbReference type="SAM" id="MobiDB-lite"/>
    </source>
</evidence>
<feature type="transmembrane region" description="Helical" evidence="2">
    <location>
        <begin position="514"/>
        <end position="536"/>
    </location>
</feature>
<dbReference type="Gene3D" id="1.20.58.340">
    <property type="entry name" value="Magnesium transport protein CorA, transmembrane region"/>
    <property type="match status" value="1"/>
</dbReference>
<dbReference type="KEGG" id="glz:GLAREA_06291"/>
<organism evidence="3 4">
    <name type="scientific">Glarea lozoyensis (strain ATCC 20868 / MF5171)</name>
    <dbReference type="NCBI Taxonomy" id="1116229"/>
    <lineage>
        <taxon>Eukaryota</taxon>
        <taxon>Fungi</taxon>
        <taxon>Dikarya</taxon>
        <taxon>Ascomycota</taxon>
        <taxon>Pezizomycotina</taxon>
        <taxon>Leotiomycetes</taxon>
        <taxon>Helotiales</taxon>
        <taxon>Helotiaceae</taxon>
        <taxon>Glarea</taxon>
    </lineage>
</organism>
<reference evidence="3 4" key="1">
    <citation type="journal article" date="2013" name="BMC Genomics">
        <title>Genomics-driven discovery of the pneumocandin biosynthetic gene cluster in the fungus Glarea lozoyensis.</title>
        <authorList>
            <person name="Chen L."/>
            <person name="Yue Q."/>
            <person name="Zhang X."/>
            <person name="Xiang M."/>
            <person name="Wang C."/>
            <person name="Li S."/>
            <person name="Che Y."/>
            <person name="Ortiz-Lopez F.J."/>
            <person name="Bills G.F."/>
            <person name="Liu X."/>
            <person name="An Z."/>
        </authorList>
    </citation>
    <scope>NUCLEOTIDE SEQUENCE [LARGE SCALE GENOMIC DNA]</scope>
    <source>
        <strain evidence="4">ATCC 20868 / MF5171</strain>
    </source>
</reference>
<proteinExistence type="predicted"/>
<gene>
    <name evidence="3" type="ORF">GLAREA_06291</name>
</gene>
<dbReference type="STRING" id="1116229.S3D859"/>
<dbReference type="OrthoDB" id="3561681at2759"/>
<keyword evidence="2" id="KW-0812">Transmembrane</keyword>
<dbReference type="AlphaFoldDB" id="S3D859"/>
<feature type="compositionally biased region" description="Basic and acidic residues" evidence="1">
    <location>
        <begin position="388"/>
        <end position="403"/>
    </location>
</feature>
<accession>S3D859</accession>
<dbReference type="RefSeq" id="XP_008079896.1">
    <property type="nucleotide sequence ID" value="XM_008081705.1"/>
</dbReference>
<dbReference type="eggNOG" id="ENOG502SJ0B">
    <property type="taxonomic scope" value="Eukaryota"/>
</dbReference>
<feature type="transmembrane region" description="Helical" evidence="2">
    <location>
        <begin position="478"/>
        <end position="502"/>
    </location>
</feature>
<evidence type="ECO:0000313" key="3">
    <source>
        <dbReference type="EMBL" id="EPE33279.1"/>
    </source>
</evidence>
<evidence type="ECO:0000256" key="2">
    <source>
        <dbReference type="SAM" id="Phobius"/>
    </source>
</evidence>